<comment type="caution">
    <text evidence="3">The sequence shown here is derived from an EMBL/GenBank/DDBJ whole genome shotgun (WGS) entry which is preliminary data.</text>
</comment>
<dbReference type="SUPFAM" id="SSF53271">
    <property type="entry name" value="PRTase-like"/>
    <property type="match status" value="1"/>
</dbReference>
<dbReference type="HOGENOM" id="CLU_054549_1_1_9"/>
<reference evidence="3" key="1">
    <citation type="submission" date="2013-03" db="EMBL/GenBank/DDBJ databases">
        <title>Draft genome sequence of the hydrogen-ethanol-producing anaerobic alkalithermophilic Caloramator celere.</title>
        <authorList>
            <person name="Ciranna A."/>
            <person name="Larjo A."/>
            <person name="Kivisto A."/>
            <person name="Santala V."/>
            <person name="Roos C."/>
            <person name="Karp M."/>
        </authorList>
    </citation>
    <scope>NUCLEOTIDE SEQUENCE [LARGE SCALE GENOMIC DNA]</scope>
    <source>
        <strain evidence="3">DSM 8682</strain>
    </source>
</reference>
<dbReference type="EMBL" id="CAVN010000086">
    <property type="protein sequence ID" value="CDF57346.1"/>
    <property type="molecule type" value="Genomic_DNA"/>
</dbReference>
<accession>R7RPP5</accession>
<dbReference type="CDD" id="cd06223">
    <property type="entry name" value="PRTases_typeI"/>
    <property type="match status" value="1"/>
</dbReference>
<evidence type="ECO:0000313" key="3">
    <source>
        <dbReference type="EMBL" id="CDF57346.1"/>
    </source>
</evidence>
<feature type="domain" description="Phosphoribosyltransferase" evidence="2">
    <location>
        <begin position="150"/>
        <end position="194"/>
    </location>
</feature>
<keyword evidence="4" id="KW-1185">Reference proteome</keyword>
<dbReference type="InterPro" id="IPR029057">
    <property type="entry name" value="PRTase-like"/>
</dbReference>
<dbReference type="PANTHER" id="PTHR47505">
    <property type="entry name" value="DNA UTILIZATION PROTEIN YHGH"/>
    <property type="match status" value="1"/>
</dbReference>
<evidence type="ECO:0000313" key="4">
    <source>
        <dbReference type="Proteomes" id="UP000014923"/>
    </source>
</evidence>
<comment type="similarity">
    <text evidence="1">Belongs to the ComF/GntX family.</text>
</comment>
<dbReference type="Gene3D" id="3.40.50.2020">
    <property type="match status" value="1"/>
</dbReference>
<gene>
    <name evidence="3" type="ORF">TCEL_01260</name>
</gene>
<evidence type="ECO:0000256" key="1">
    <source>
        <dbReference type="ARBA" id="ARBA00008007"/>
    </source>
</evidence>
<evidence type="ECO:0000259" key="2">
    <source>
        <dbReference type="Pfam" id="PF00156"/>
    </source>
</evidence>
<dbReference type="Proteomes" id="UP000014923">
    <property type="component" value="Unassembled WGS sequence"/>
</dbReference>
<organism evidence="3 4">
    <name type="scientific">Thermobrachium celere DSM 8682</name>
    <dbReference type="NCBI Taxonomy" id="941824"/>
    <lineage>
        <taxon>Bacteria</taxon>
        <taxon>Bacillati</taxon>
        <taxon>Bacillota</taxon>
        <taxon>Clostridia</taxon>
        <taxon>Eubacteriales</taxon>
        <taxon>Clostridiaceae</taxon>
        <taxon>Thermobrachium</taxon>
    </lineage>
</organism>
<proteinExistence type="inferred from homology"/>
<dbReference type="AlphaFoldDB" id="R7RPP5"/>
<sequence length="197" mass="22346">MCILCGKELEEKTYICTSCEGNFNKVCTKVKIEQDAEIFIDECIAIYEFKGKVREIVHDLKYKGKRDRAELIAYLIYKNINLEADLITWVPQSNTTYNKRGYNQAKDIAECLSKLTGLKCEELLLRVKQTKSQVLLSGAERWYNVCDAFCAKRDLKGINVLIVDDVVTTGATLNFCSKALKQKGAHKVYAVCFAKSC</sequence>
<dbReference type="InterPro" id="IPR000836">
    <property type="entry name" value="PRTase_dom"/>
</dbReference>
<dbReference type="eggNOG" id="COG1040">
    <property type="taxonomic scope" value="Bacteria"/>
</dbReference>
<dbReference type="Pfam" id="PF00156">
    <property type="entry name" value="Pribosyltran"/>
    <property type="match status" value="1"/>
</dbReference>
<dbReference type="InterPro" id="IPR051910">
    <property type="entry name" value="ComF/GntX_DNA_util-trans"/>
</dbReference>
<dbReference type="PANTHER" id="PTHR47505:SF1">
    <property type="entry name" value="DNA UTILIZATION PROTEIN YHGH"/>
    <property type="match status" value="1"/>
</dbReference>
<protein>
    <recommendedName>
        <fullName evidence="2">Phosphoribosyltransferase domain-containing protein</fullName>
    </recommendedName>
</protein>
<name>R7RPP5_9CLOT</name>